<dbReference type="RefSeq" id="WP_141429519.1">
    <property type="nucleotide sequence ID" value="NZ_AP019736.1"/>
</dbReference>
<dbReference type="EMBL" id="AP019736">
    <property type="protein sequence ID" value="BBL07334.1"/>
    <property type="molecule type" value="Genomic_DNA"/>
</dbReference>
<protein>
    <recommendedName>
        <fullName evidence="3">DNA alkylation repair enzyme</fullName>
    </recommendedName>
</protein>
<organism evidence="1 2">
    <name type="scientific">Alistipes dispar</name>
    <dbReference type="NCBI Taxonomy" id="2585119"/>
    <lineage>
        <taxon>Bacteria</taxon>
        <taxon>Pseudomonadati</taxon>
        <taxon>Bacteroidota</taxon>
        <taxon>Bacteroidia</taxon>
        <taxon>Bacteroidales</taxon>
        <taxon>Rikenellaceae</taxon>
        <taxon>Alistipes</taxon>
    </lineage>
</organism>
<dbReference type="KEGG" id="ada:A5CPEGH6_19720"/>
<name>A0A4Y1X3I6_9BACT</name>
<evidence type="ECO:0008006" key="3">
    <source>
        <dbReference type="Google" id="ProtNLM"/>
    </source>
</evidence>
<proteinExistence type="predicted"/>
<dbReference type="SUPFAM" id="SSF48371">
    <property type="entry name" value="ARM repeat"/>
    <property type="match status" value="1"/>
</dbReference>
<dbReference type="GeneID" id="98673956"/>
<dbReference type="AlphaFoldDB" id="A0A4Y1X3I6"/>
<keyword evidence="2" id="KW-1185">Reference proteome</keyword>
<dbReference type="InterPro" id="IPR016024">
    <property type="entry name" value="ARM-type_fold"/>
</dbReference>
<reference evidence="2" key="1">
    <citation type="submission" date="2019-06" db="EMBL/GenBank/DDBJ databases">
        <title>Alistipes onderdonkii subsp. vulgaris subsp. nov., Alistipes dispar sp. nov. and Alistipes communis sp. nov., isolated from human faeces, and creation of Alistipes onderdonkii subsp. onderdonkii subsp. nov.</title>
        <authorList>
            <person name="Sakamoto M."/>
            <person name="Ikeyama N."/>
            <person name="Ogata Y."/>
            <person name="Suda W."/>
            <person name="Iino T."/>
            <person name="Hattori M."/>
            <person name="Ohkuma M."/>
        </authorList>
    </citation>
    <scope>NUCLEOTIDE SEQUENCE [LARGE SCALE GENOMIC DNA]</scope>
    <source>
        <strain evidence="2">5CPEGH6</strain>
    </source>
</reference>
<sequence>MNHTSRMTALLGELRRERNGAVADAMRLVGAPYGLNYGVSLPTLRRLARAEKPDYAFAKFLSLQDVRELRLAAYHIADPAGLTPGEFPFWASGIVNHELAEEAAFALLPRIGDFPALFRTWTATDMPWPLQYAALMAASRVVPPDSGWVDSAVEAVRRAAAAAETVPPDVAASEGGLVSAAPVAAVVAGTGPAVSASPESGFSASATPSAACSVCTPAAALLVAQGAVALLAAVGSRNGESRQAVLRKAGSLGRLRAEDYVHEELAWRLEVQ</sequence>
<accession>A0A4Y1X3I6</accession>
<evidence type="ECO:0000313" key="1">
    <source>
        <dbReference type="EMBL" id="BBL07334.1"/>
    </source>
</evidence>
<dbReference type="OrthoDB" id="1093681at2"/>
<gene>
    <name evidence="1" type="ORF">A5CPEGH6_19720</name>
</gene>
<evidence type="ECO:0000313" key="2">
    <source>
        <dbReference type="Proteomes" id="UP000319374"/>
    </source>
</evidence>
<dbReference type="Proteomes" id="UP000319374">
    <property type="component" value="Chromosome"/>
</dbReference>